<keyword evidence="6 10" id="KW-0175">Coiled coil</keyword>
<evidence type="ECO:0000256" key="1">
    <source>
        <dbReference type="ARBA" id="ARBA00004123"/>
    </source>
</evidence>
<keyword evidence="5" id="KW-0158">Chromosome</keyword>
<keyword evidence="8" id="KW-0137">Centromere</keyword>
<evidence type="ECO:0000256" key="9">
    <source>
        <dbReference type="ARBA" id="ARBA00031456"/>
    </source>
</evidence>
<dbReference type="OMA" id="NTVGRTH"/>
<evidence type="ECO:0000256" key="2">
    <source>
        <dbReference type="ARBA" id="ARBA00004584"/>
    </source>
</evidence>
<evidence type="ECO:0000256" key="4">
    <source>
        <dbReference type="ARBA" id="ARBA00016402"/>
    </source>
</evidence>
<feature type="compositionally biased region" description="Basic residues" evidence="11">
    <location>
        <begin position="1"/>
        <end position="15"/>
    </location>
</feature>
<dbReference type="Pfam" id="PF13097">
    <property type="entry name" value="CENP-U"/>
    <property type="match status" value="1"/>
</dbReference>
<gene>
    <name evidence="13" type="primary">CENPU</name>
</gene>
<feature type="region of interest" description="Disordered" evidence="11">
    <location>
        <begin position="1"/>
        <end position="139"/>
    </location>
</feature>
<feature type="coiled-coil region" evidence="10">
    <location>
        <begin position="245"/>
        <end position="272"/>
    </location>
</feature>
<keyword evidence="12" id="KW-1185">Reference proteome</keyword>
<sequence>MPKRKAKKDFKKKLAGHQAKLDPHGKLLSPEEPDISSILKIPGTGQTEETDDLFDHPLHSTAVSVYEEVEGAGNGNDQYSTPDEFSSSLSDSEPPKKNTTKRKSHHTLKTIVRTEDSEEESSVKNKIPKKKAQSYVNKNDVLPERETDCQVSKKVSKQPKKGTRCATKQEVVLNELEKIIAEYRQEVKLEEYRKVIDTFHTRFKDQLTYTTADAEKLKNMKLKQIKMVRMTNKKRQRLIEIKEDLRRTEPELMKLKKEYSKLKEKISCLRNAVQFIKDLKSLQQMDDERENPQEKLVYGISSLPALLMDSRRILRAENHFQNINTKLQGSLGLQENN</sequence>
<feature type="compositionally biased region" description="Polar residues" evidence="11">
    <location>
        <begin position="75"/>
        <end position="91"/>
    </location>
</feature>
<dbReference type="RefSeq" id="XP_025018786.1">
    <property type="nucleotide sequence ID" value="XM_025163018.1"/>
</dbReference>
<dbReference type="InterPro" id="IPR025214">
    <property type="entry name" value="CENP-U"/>
</dbReference>
<protein>
    <recommendedName>
        <fullName evidence="4">Centromere protein U</fullName>
    </recommendedName>
    <alternativeName>
        <fullName evidence="9">MLF1-interacting protein</fullName>
    </alternativeName>
</protein>
<evidence type="ECO:0000256" key="5">
    <source>
        <dbReference type="ARBA" id="ARBA00022454"/>
    </source>
</evidence>
<evidence type="ECO:0000256" key="6">
    <source>
        <dbReference type="ARBA" id="ARBA00023054"/>
    </source>
</evidence>
<evidence type="ECO:0000256" key="10">
    <source>
        <dbReference type="SAM" id="Coils"/>
    </source>
</evidence>
<organism evidence="12 13">
    <name type="scientific">Python bivittatus</name>
    <name type="common">Burmese python</name>
    <name type="synonym">Python molurus bivittatus</name>
    <dbReference type="NCBI Taxonomy" id="176946"/>
    <lineage>
        <taxon>Eukaryota</taxon>
        <taxon>Metazoa</taxon>
        <taxon>Chordata</taxon>
        <taxon>Craniata</taxon>
        <taxon>Vertebrata</taxon>
        <taxon>Euteleostomi</taxon>
        <taxon>Lepidosauria</taxon>
        <taxon>Squamata</taxon>
        <taxon>Bifurcata</taxon>
        <taxon>Unidentata</taxon>
        <taxon>Episquamata</taxon>
        <taxon>Toxicofera</taxon>
        <taxon>Serpentes</taxon>
        <taxon>Henophidia</taxon>
        <taxon>Pythonidae</taxon>
        <taxon>Python</taxon>
    </lineage>
</organism>
<name>A0A9F5MPT3_PYTBI</name>
<evidence type="ECO:0000256" key="7">
    <source>
        <dbReference type="ARBA" id="ARBA00023242"/>
    </source>
</evidence>
<evidence type="ECO:0000313" key="12">
    <source>
        <dbReference type="Proteomes" id="UP000695026"/>
    </source>
</evidence>
<dbReference type="Proteomes" id="UP000695026">
    <property type="component" value="Unplaced"/>
</dbReference>
<dbReference type="PANTHER" id="PTHR32222">
    <property type="entry name" value="CENTROMERE PROTEIN U"/>
    <property type="match status" value="1"/>
</dbReference>
<dbReference type="OrthoDB" id="8959258at2759"/>
<keyword evidence="7" id="KW-0539">Nucleus</keyword>
<dbReference type="KEGG" id="pbi:103053110"/>
<evidence type="ECO:0000256" key="3">
    <source>
        <dbReference type="ARBA" id="ARBA00010440"/>
    </source>
</evidence>
<dbReference type="CTD" id="79682"/>
<comment type="similarity">
    <text evidence="3">Belongs to the CENP-U/AME1 family.</text>
</comment>
<comment type="subcellular location">
    <subcellularLocation>
        <location evidence="2">Chromosome</location>
        <location evidence="2">Centromere</location>
    </subcellularLocation>
    <subcellularLocation>
        <location evidence="1">Nucleus</location>
    </subcellularLocation>
</comment>
<dbReference type="AlphaFoldDB" id="A0A9F5MPT3"/>
<reference evidence="13" key="1">
    <citation type="submission" date="2025-08" db="UniProtKB">
        <authorList>
            <consortium name="RefSeq"/>
        </authorList>
    </citation>
    <scope>IDENTIFICATION</scope>
    <source>
        <tissue evidence="13">Liver</tissue>
    </source>
</reference>
<dbReference type="PANTHER" id="PTHR32222:SF1">
    <property type="entry name" value="CENTROMERE PROTEIN U"/>
    <property type="match status" value="1"/>
</dbReference>
<evidence type="ECO:0000313" key="13">
    <source>
        <dbReference type="RefSeq" id="XP_025018786.1"/>
    </source>
</evidence>
<feature type="compositionally biased region" description="Basic residues" evidence="11">
    <location>
        <begin position="98"/>
        <end position="108"/>
    </location>
</feature>
<accession>A0A9F5MPT3</accession>
<feature type="coiled-coil region" evidence="10">
    <location>
        <begin position="166"/>
        <end position="193"/>
    </location>
</feature>
<dbReference type="GO" id="GO:0005634">
    <property type="term" value="C:nucleus"/>
    <property type="evidence" value="ECO:0007669"/>
    <property type="project" value="UniProtKB-SubCell"/>
</dbReference>
<dbReference type="GO" id="GO:0000775">
    <property type="term" value="C:chromosome, centromeric region"/>
    <property type="evidence" value="ECO:0007669"/>
    <property type="project" value="UniProtKB-SubCell"/>
</dbReference>
<evidence type="ECO:0000256" key="11">
    <source>
        <dbReference type="SAM" id="MobiDB-lite"/>
    </source>
</evidence>
<evidence type="ECO:0000256" key="8">
    <source>
        <dbReference type="ARBA" id="ARBA00023328"/>
    </source>
</evidence>
<proteinExistence type="inferred from homology"/>
<dbReference type="GeneID" id="103053110"/>